<gene>
    <name evidence="9" type="ordered locus">Calni_0641</name>
</gene>
<dbReference type="InterPro" id="IPR002078">
    <property type="entry name" value="Sigma_54_int"/>
</dbReference>
<dbReference type="InterPro" id="IPR003593">
    <property type="entry name" value="AAA+_ATPase"/>
</dbReference>
<keyword evidence="1" id="KW-0547">Nucleotide-binding</keyword>
<dbReference type="KEGG" id="cni:Calni_0641"/>
<sequence>MKTKILIIDDDKALTYSLKRVLSQDYGVFIGNNSKEAFEILSKEDISFLLLDYKLGDEDGLEVLEKVKSLYPDLPTVMMTAYGTNNTLINAIKKGAEDFIFKPIEVDEIKAIINKYIDKNVPFSDQGYIKIPDYPVDELIIGTSNQIKDILKMVANIAKTDTPVLITGESGTGKELIANLIQSNSNRSDKPYIVLNCAAIPFELLESELFGYEKGAFSGAFKSKPGKFELADTGTIFLDEIGELPFKLQSKLLRFIQNGVVEKLGATSFKKVDVRIIAATNRNLKELVEEGKFRLDLFYRLNVINIHIPPLRNRKEDIRHLLFYFIKKYSNEVGKNISYISSDVLNMLENYNWPGNVRELQNVIRKIIILAKNNCIDEDSIYFIKNSAGDCDLTTDNLIKWIFENFKTNTLNEFISYIEKKLIQEALKIHNGNRSKTAENLGISRVTLNEKINKYGLFNQ</sequence>
<accession>E4TG03</accession>
<dbReference type="HOGENOM" id="CLU_000445_0_6_0"/>
<reference evidence="9 10" key="2">
    <citation type="journal article" date="2011" name="Stand. Genomic Sci.">
        <title>Complete genome sequence of Calditerrivibrio nitroreducens type strain (Yu37-1).</title>
        <authorList>
            <person name="Pitluck S."/>
            <person name="Sikorski J."/>
            <person name="Zeytun A."/>
            <person name="Lapidus A."/>
            <person name="Nolan M."/>
            <person name="Lucas S."/>
            <person name="Hammon N."/>
            <person name="Deshpande S."/>
            <person name="Cheng J.F."/>
            <person name="Tapia R."/>
            <person name="Han C."/>
            <person name="Goodwin L."/>
            <person name="Liolios K."/>
            <person name="Pagani I."/>
            <person name="Ivanova N."/>
            <person name="Mavromatis K."/>
            <person name="Pati A."/>
            <person name="Chen A."/>
            <person name="Palaniappan K."/>
            <person name="Hauser L."/>
            <person name="Chang Y.J."/>
            <person name="Jeffries C.D."/>
            <person name="Detter J.C."/>
            <person name="Brambilla E."/>
            <person name="Djao O.D."/>
            <person name="Rohde M."/>
            <person name="Spring S."/>
            <person name="Goker M."/>
            <person name="Woyke T."/>
            <person name="Bristow J."/>
            <person name="Eisen J.A."/>
            <person name="Markowitz V."/>
            <person name="Hugenholtz P."/>
            <person name="Kyrpides N.C."/>
            <person name="Klenk H.P."/>
            <person name="Land M."/>
        </authorList>
    </citation>
    <scope>NUCLEOTIDE SEQUENCE [LARGE SCALE GENOMIC DNA]</scope>
    <source>
        <strain evidence="10">DSM 19672 / NBRC 101217 / Yu37-1</strain>
    </source>
</reference>
<dbReference type="GO" id="GO:0000160">
    <property type="term" value="P:phosphorelay signal transduction system"/>
    <property type="evidence" value="ECO:0007669"/>
    <property type="project" value="InterPro"/>
</dbReference>
<evidence type="ECO:0000256" key="3">
    <source>
        <dbReference type="ARBA" id="ARBA00023015"/>
    </source>
</evidence>
<feature type="modified residue" description="4-aspartylphosphate" evidence="6">
    <location>
        <position position="52"/>
    </location>
</feature>
<protein>
    <submittedName>
        <fullName evidence="9">Two component, sigma54 specific, transcriptional regulator, Fis family</fullName>
    </submittedName>
</protein>
<dbReference type="SUPFAM" id="SSF52540">
    <property type="entry name" value="P-loop containing nucleoside triphosphate hydrolases"/>
    <property type="match status" value="1"/>
</dbReference>
<keyword evidence="5" id="KW-0804">Transcription</keyword>
<evidence type="ECO:0000256" key="1">
    <source>
        <dbReference type="ARBA" id="ARBA00022741"/>
    </source>
</evidence>
<dbReference type="InterPro" id="IPR009057">
    <property type="entry name" value="Homeodomain-like_sf"/>
</dbReference>
<evidence type="ECO:0000313" key="10">
    <source>
        <dbReference type="Proteomes" id="UP000007039"/>
    </source>
</evidence>
<keyword evidence="4" id="KW-0238">DNA-binding</keyword>
<dbReference type="FunFam" id="3.40.50.300:FF:000006">
    <property type="entry name" value="DNA-binding transcriptional regulator NtrC"/>
    <property type="match status" value="1"/>
</dbReference>
<keyword evidence="6" id="KW-0597">Phosphoprotein</keyword>
<reference key="1">
    <citation type="submission" date="2010-11" db="EMBL/GenBank/DDBJ databases">
        <title>The complete genome of chromosome of Calditerrivibrio nitroreducens DSM 19672.</title>
        <authorList>
            <consortium name="US DOE Joint Genome Institute (JGI-PGF)"/>
            <person name="Lucas S."/>
            <person name="Copeland A."/>
            <person name="Lapidus A."/>
            <person name="Bruce D."/>
            <person name="Goodwin L."/>
            <person name="Pitluck S."/>
            <person name="Kyrpides N."/>
            <person name="Mavromatis K."/>
            <person name="Ivanova N."/>
            <person name="Mikhailova N."/>
            <person name="Zeytun A."/>
            <person name="Brettin T."/>
            <person name="Detter J.C."/>
            <person name="Tapia R."/>
            <person name="Han C."/>
            <person name="Land M."/>
            <person name="Hauser L."/>
            <person name="Markowitz V."/>
            <person name="Cheng J.-F."/>
            <person name="Hugenholtz P."/>
            <person name="Woyke T."/>
            <person name="Wu D."/>
            <person name="Spring S."/>
            <person name="Schroeder M."/>
            <person name="Brambilla E."/>
            <person name="Klenk H.-P."/>
            <person name="Eisen J.A."/>
        </authorList>
    </citation>
    <scope>NUCLEOTIDE SEQUENCE [LARGE SCALE GENOMIC DNA]</scope>
    <source>
        <strain>DSM 19672</strain>
    </source>
</reference>
<dbReference type="SUPFAM" id="SSF52172">
    <property type="entry name" value="CheY-like"/>
    <property type="match status" value="1"/>
</dbReference>
<dbReference type="InterPro" id="IPR011006">
    <property type="entry name" value="CheY-like_superfamily"/>
</dbReference>
<dbReference type="InterPro" id="IPR001789">
    <property type="entry name" value="Sig_transdc_resp-reg_receiver"/>
</dbReference>
<keyword evidence="2" id="KW-0067">ATP-binding</keyword>
<dbReference type="GO" id="GO:0006355">
    <property type="term" value="P:regulation of DNA-templated transcription"/>
    <property type="evidence" value="ECO:0007669"/>
    <property type="project" value="InterPro"/>
</dbReference>
<keyword evidence="3" id="KW-0805">Transcription regulation</keyword>
<dbReference type="Pfam" id="PF25601">
    <property type="entry name" value="AAA_lid_14"/>
    <property type="match status" value="1"/>
</dbReference>
<evidence type="ECO:0000256" key="6">
    <source>
        <dbReference type="PROSITE-ProRule" id="PRU00169"/>
    </source>
</evidence>
<dbReference type="InterPro" id="IPR027417">
    <property type="entry name" value="P-loop_NTPase"/>
</dbReference>
<dbReference type="Gene3D" id="1.10.8.60">
    <property type="match status" value="1"/>
</dbReference>
<dbReference type="PANTHER" id="PTHR32071">
    <property type="entry name" value="TRANSCRIPTIONAL REGULATORY PROTEIN"/>
    <property type="match status" value="1"/>
</dbReference>
<dbReference type="InterPro" id="IPR025944">
    <property type="entry name" value="Sigma_54_int_dom_CS"/>
</dbReference>
<dbReference type="GO" id="GO:0005524">
    <property type="term" value="F:ATP binding"/>
    <property type="evidence" value="ECO:0007669"/>
    <property type="project" value="UniProtKB-KW"/>
</dbReference>
<dbReference type="Gene3D" id="3.40.50.2300">
    <property type="match status" value="1"/>
</dbReference>
<dbReference type="Pfam" id="PF00072">
    <property type="entry name" value="Response_reg"/>
    <property type="match status" value="1"/>
</dbReference>
<dbReference type="Pfam" id="PF00158">
    <property type="entry name" value="Sigma54_activat"/>
    <property type="match status" value="1"/>
</dbReference>
<dbReference type="GO" id="GO:0043565">
    <property type="term" value="F:sequence-specific DNA binding"/>
    <property type="evidence" value="ECO:0007669"/>
    <property type="project" value="InterPro"/>
</dbReference>
<dbReference type="SMART" id="SM00382">
    <property type="entry name" value="AAA"/>
    <property type="match status" value="1"/>
</dbReference>
<dbReference type="Pfam" id="PF02954">
    <property type="entry name" value="HTH_8"/>
    <property type="match status" value="1"/>
</dbReference>
<feature type="domain" description="Response regulatory" evidence="8">
    <location>
        <begin position="4"/>
        <end position="117"/>
    </location>
</feature>
<dbReference type="PROSITE" id="PS50045">
    <property type="entry name" value="SIGMA54_INTERACT_4"/>
    <property type="match status" value="1"/>
</dbReference>
<dbReference type="Gene3D" id="3.40.50.300">
    <property type="entry name" value="P-loop containing nucleotide triphosphate hydrolases"/>
    <property type="match status" value="1"/>
</dbReference>
<dbReference type="InterPro" id="IPR025662">
    <property type="entry name" value="Sigma_54_int_dom_ATP-bd_1"/>
</dbReference>
<evidence type="ECO:0000259" key="8">
    <source>
        <dbReference type="PROSITE" id="PS50110"/>
    </source>
</evidence>
<dbReference type="eggNOG" id="COG2204">
    <property type="taxonomic scope" value="Bacteria"/>
</dbReference>
<evidence type="ECO:0000259" key="7">
    <source>
        <dbReference type="PROSITE" id="PS50045"/>
    </source>
</evidence>
<evidence type="ECO:0000256" key="5">
    <source>
        <dbReference type="ARBA" id="ARBA00023163"/>
    </source>
</evidence>
<dbReference type="PROSITE" id="PS00676">
    <property type="entry name" value="SIGMA54_INTERACT_2"/>
    <property type="match status" value="1"/>
</dbReference>
<dbReference type="PANTHER" id="PTHR32071:SF57">
    <property type="entry name" value="C4-DICARBOXYLATE TRANSPORT TRANSCRIPTIONAL REGULATORY PROTEIN DCTD"/>
    <property type="match status" value="1"/>
</dbReference>
<keyword evidence="10" id="KW-1185">Reference proteome</keyword>
<dbReference type="SUPFAM" id="SSF46689">
    <property type="entry name" value="Homeodomain-like"/>
    <property type="match status" value="1"/>
</dbReference>
<dbReference type="CDD" id="cd00009">
    <property type="entry name" value="AAA"/>
    <property type="match status" value="1"/>
</dbReference>
<dbReference type="Proteomes" id="UP000007039">
    <property type="component" value="Chromosome"/>
</dbReference>
<dbReference type="AlphaFoldDB" id="E4TG03"/>
<dbReference type="RefSeq" id="WP_013450766.1">
    <property type="nucleotide sequence ID" value="NC_014758.1"/>
</dbReference>
<feature type="domain" description="Sigma-54 factor interaction" evidence="7">
    <location>
        <begin position="140"/>
        <end position="369"/>
    </location>
</feature>
<evidence type="ECO:0000256" key="2">
    <source>
        <dbReference type="ARBA" id="ARBA00022840"/>
    </source>
</evidence>
<name>E4TG03_CALNY</name>
<organism evidence="9 10">
    <name type="scientific">Calditerrivibrio nitroreducens (strain DSM 19672 / NBRC 101217 / Yu37-1)</name>
    <dbReference type="NCBI Taxonomy" id="768670"/>
    <lineage>
        <taxon>Bacteria</taxon>
        <taxon>Pseudomonadati</taxon>
        <taxon>Deferribacterota</taxon>
        <taxon>Deferribacteres</taxon>
        <taxon>Deferribacterales</taxon>
        <taxon>Calditerrivibrionaceae</taxon>
    </lineage>
</organism>
<dbReference type="EMBL" id="CP002347">
    <property type="protein sequence ID" value="ADR18553.1"/>
    <property type="molecule type" value="Genomic_DNA"/>
</dbReference>
<dbReference type="PROSITE" id="PS50110">
    <property type="entry name" value="RESPONSE_REGULATORY"/>
    <property type="match status" value="1"/>
</dbReference>
<dbReference type="PROSITE" id="PS00688">
    <property type="entry name" value="SIGMA54_INTERACT_3"/>
    <property type="match status" value="1"/>
</dbReference>
<dbReference type="SMART" id="SM00448">
    <property type="entry name" value="REC"/>
    <property type="match status" value="1"/>
</dbReference>
<dbReference type="STRING" id="768670.Calni_0641"/>
<dbReference type="PRINTS" id="PR01590">
    <property type="entry name" value="HTHFIS"/>
</dbReference>
<dbReference type="InterPro" id="IPR058031">
    <property type="entry name" value="AAA_lid_NorR"/>
</dbReference>
<dbReference type="InterPro" id="IPR025943">
    <property type="entry name" value="Sigma_54_int_dom_ATP-bd_2"/>
</dbReference>
<evidence type="ECO:0000256" key="4">
    <source>
        <dbReference type="ARBA" id="ARBA00023125"/>
    </source>
</evidence>
<dbReference type="InterPro" id="IPR002197">
    <property type="entry name" value="HTH_Fis"/>
</dbReference>
<dbReference type="OrthoDB" id="9803970at2"/>
<dbReference type="Gene3D" id="1.10.10.60">
    <property type="entry name" value="Homeodomain-like"/>
    <property type="match status" value="1"/>
</dbReference>
<dbReference type="PROSITE" id="PS00675">
    <property type="entry name" value="SIGMA54_INTERACT_1"/>
    <property type="match status" value="1"/>
</dbReference>
<proteinExistence type="predicted"/>
<evidence type="ECO:0000313" key="9">
    <source>
        <dbReference type="EMBL" id="ADR18553.1"/>
    </source>
</evidence>